<dbReference type="InterPro" id="IPR058240">
    <property type="entry name" value="rSAM_sf"/>
</dbReference>
<comment type="cofactor">
    <cofactor evidence="1">
        <name>[4Fe-4S] cluster</name>
        <dbReference type="ChEBI" id="CHEBI:49883"/>
    </cofactor>
</comment>
<organism evidence="6 7">
    <name type="scientific">Candidatus Kaiserbacteria bacterium RIFCSPHIGHO2_01_FULL_55_17</name>
    <dbReference type="NCBI Taxonomy" id="1798484"/>
    <lineage>
        <taxon>Bacteria</taxon>
        <taxon>Candidatus Kaiseribacteriota</taxon>
    </lineage>
</organism>
<dbReference type="InterPro" id="IPR051198">
    <property type="entry name" value="BchE-like"/>
</dbReference>
<evidence type="ECO:0000313" key="6">
    <source>
        <dbReference type="EMBL" id="OGG58121.1"/>
    </source>
</evidence>
<dbReference type="PANTHER" id="PTHR43409">
    <property type="entry name" value="ANAEROBIC MAGNESIUM-PROTOPORPHYRIN IX MONOMETHYL ESTER CYCLASE-RELATED"/>
    <property type="match status" value="1"/>
</dbReference>
<evidence type="ECO:0008006" key="8">
    <source>
        <dbReference type="Google" id="ProtNLM"/>
    </source>
</evidence>
<comment type="caution">
    <text evidence="6">The sequence shown here is derived from an EMBL/GenBank/DDBJ whole genome shotgun (WGS) entry which is preliminary data.</text>
</comment>
<dbReference type="InterPro" id="IPR007197">
    <property type="entry name" value="rSAM"/>
</dbReference>
<accession>A0A1F6D9U6</accession>
<keyword evidence="5" id="KW-0411">Iron-sulfur</keyword>
<sequence>MKSIGLLELPAPILLDPNGKNWTAMRQHEPLGSKQIVAGSLRKHFDIELVNLKRGEDSIEMGKVAWRGMQLKKVAVGTDWRTLDPTRYDAWGITTNYLQERDIARAIIKHLASAGVKVVAGGSDAFAEPQPYLDAGATLVILDKSGGSNVAAMQIALGVDPTGPFFLKTQEKVLKSGTPRLRPEEWNLPSVEFVRQTLGMQYWEGRISDEMLPIGAAMLDHGCDRHCDFCETPTYKLGYQHMSPERALEWVALQKEAGARSFICLSDQFLGRILWEGGKSEILEITNGFRALGLPVLWGNGLEISKATLGHGSKNGDPRPDGELVDALWGWDGKVGCAQAYIPAERPLQGSKDYAKLLEWRSHVELVKAIVGAGVPDLSYGVIVGLPNDSDDSLSRLLDAVIELKGMLKSVNPRLVFKVTPFAVRPIPGTVMTAQLQASGLLRFTDPAILGGFWTACADTKFMNYEKVSDWQMKILATSDKEVSWQGFGNIGT</sequence>
<proteinExistence type="predicted"/>
<evidence type="ECO:0000256" key="1">
    <source>
        <dbReference type="ARBA" id="ARBA00001966"/>
    </source>
</evidence>
<dbReference type="Proteomes" id="UP000177958">
    <property type="component" value="Unassembled WGS sequence"/>
</dbReference>
<dbReference type="GO" id="GO:0051536">
    <property type="term" value="F:iron-sulfur cluster binding"/>
    <property type="evidence" value="ECO:0007669"/>
    <property type="project" value="UniProtKB-KW"/>
</dbReference>
<dbReference type="GO" id="GO:0046872">
    <property type="term" value="F:metal ion binding"/>
    <property type="evidence" value="ECO:0007669"/>
    <property type="project" value="UniProtKB-KW"/>
</dbReference>
<keyword evidence="4" id="KW-0408">Iron</keyword>
<evidence type="ECO:0000256" key="5">
    <source>
        <dbReference type="ARBA" id="ARBA00023014"/>
    </source>
</evidence>
<dbReference type="SFLD" id="SFLDS00029">
    <property type="entry name" value="Radical_SAM"/>
    <property type="match status" value="1"/>
</dbReference>
<keyword evidence="2" id="KW-0949">S-adenosyl-L-methionine</keyword>
<evidence type="ECO:0000256" key="4">
    <source>
        <dbReference type="ARBA" id="ARBA00023004"/>
    </source>
</evidence>
<dbReference type="SFLD" id="SFLDG01082">
    <property type="entry name" value="B12-binding_domain_containing"/>
    <property type="match status" value="1"/>
</dbReference>
<reference evidence="6 7" key="1">
    <citation type="journal article" date="2016" name="Nat. Commun.">
        <title>Thousands of microbial genomes shed light on interconnected biogeochemical processes in an aquifer system.</title>
        <authorList>
            <person name="Anantharaman K."/>
            <person name="Brown C.T."/>
            <person name="Hug L.A."/>
            <person name="Sharon I."/>
            <person name="Castelle C.J."/>
            <person name="Probst A.J."/>
            <person name="Thomas B.C."/>
            <person name="Singh A."/>
            <person name="Wilkins M.J."/>
            <person name="Karaoz U."/>
            <person name="Brodie E.L."/>
            <person name="Williams K.H."/>
            <person name="Hubbard S.S."/>
            <person name="Banfield J.F."/>
        </authorList>
    </citation>
    <scope>NUCLEOTIDE SEQUENCE [LARGE SCALE GENOMIC DNA]</scope>
</reference>
<dbReference type="GO" id="GO:0003824">
    <property type="term" value="F:catalytic activity"/>
    <property type="evidence" value="ECO:0007669"/>
    <property type="project" value="InterPro"/>
</dbReference>
<gene>
    <name evidence="6" type="ORF">A2853_01230</name>
</gene>
<evidence type="ECO:0000313" key="7">
    <source>
        <dbReference type="Proteomes" id="UP000177958"/>
    </source>
</evidence>
<dbReference type="EMBL" id="MFKX01000006">
    <property type="protein sequence ID" value="OGG58121.1"/>
    <property type="molecule type" value="Genomic_DNA"/>
</dbReference>
<protein>
    <recommendedName>
        <fullName evidence="8">Radical SAM core domain-containing protein</fullName>
    </recommendedName>
</protein>
<evidence type="ECO:0000256" key="3">
    <source>
        <dbReference type="ARBA" id="ARBA00022723"/>
    </source>
</evidence>
<keyword evidence="3" id="KW-0479">Metal-binding</keyword>
<name>A0A1F6D9U6_9BACT</name>
<evidence type="ECO:0000256" key="2">
    <source>
        <dbReference type="ARBA" id="ARBA00022691"/>
    </source>
</evidence>
<dbReference type="AlphaFoldDB" id="A0A1F6D9U6"/>
<dbReference type="SUPFAM" id="SSF102114">
    <property type="entry name" value="Radical SAM enzymes"/>
    <property type="match status" value="2"/>
</dbReference>